<proteinExistence type="predicted"/>
<dbReference type="InterPro" id="IPR038408">
    <property type="entry name" value="GNK2_sf"/>
</dbReference>
<dbReference type="InterPro" id="IPR002902">
    <property type="entry name" value="GNK2"/>
</dbReference>
<evidence type="ECO:0000256" key="3">
    <source>
        <dbReference type="SAM" id="Phobius"/>
    </source>
</evidence>
<accession>A0AA87B6Y3</accession>
<gene>
    <name evidence="5" type="ORF">AYBTSS11_LOCUS29449</name>
</gene>
<keyword evidence="3" id="KW-0812">Transmembrane</keyword>
<dbReference type="Proteomes" id="UP001189624">
    <property type="component" value="Chromosome 10"/>
</dbReference>
<feature type="domain" description="Gnk2-homologous" evidence="4">
    <location>
        <begin position="89"/>
        <end position="193"/>
    </location>
</feature>
<evidence type="ECO:0000313" key="5">
    <source>
        <dbReference type="EMBL" id="CAJ1977296.1"/>
    </source>
</evidence>
<name>A0AA87B6Y3_9FABA</name>
<organism evidence="5 6">
    <name type="scientific">Sphenostylis stenocarpa</name>
    <dbReference type="NCBI Taxonomy" id="92480"/>
    <lineage>
        <taxon>Eukaryota</taxon>
        <taxon>Viridiplantae</taxon>
        <taxon>Streptophyta</taxon>
        <taxon>Embryophyta</taxon>
        <taxon>Tracheophyta</taxon>
        <taxon>Spermatophyta</taxon>
        <taxon>Magnoliopsida</taxon>
        <taxon>eudicotyledons</taxon>
        <taxon>Gunneridae</taxon>
        <taxon>Pentapetalae</taxon>
        <taxon>rosids</taxon>
        <taxon>fabids</taxon>
        <taxon>Fabales</taxon>
        <taxon>Fabaceae</taxon>
        <taxon>Papilionoideae</taxon>
        <taxon>50 kb inversion clade</taxon>
        <taxon>NPAAA clade</taxon>
        <taxon>indigoferoid/millettioid clade</taxon>
        <taxon>Phaseoleae</taxon>
        <taxon>Sphenostylis</taxon>
    </lineage>
</organism>
<dbReference type="FunFam" id="3.30.430.20:FF:000002">
    <property type="entry name" value="Cysteine-rich receptor-like protein kinase 10"/>
    <property type="match status" value="1"/>
</dbReference>
<keyword evidence="6" id="KW-1185">Reference proteome</keyword>
<dbReference type="CDD" id="cd23509">
    <property type="entry name" value="Gnk2-like"/>
    <property type="match status" value="2"/>
</dbReference>
<evidence type="ECO:0000313" key="6">
    <source>
        <dbReference type="Proteomes" id="UP001189624"/>
    </source>
</evidence>
<sequence length="315" mass="35171">MYVMVIQLVVHLRSALSTFHSVKRGNDLCPCAIKDWSYRTSAISNSCFLFRRVAIMGAPSFFTASVWCLLFIATMTSQAKADVTSQDFHYFCDSNNDRGNYTTNGLYSHNLNNALNIVTFRTSQNGFYAVSSGQATNQANAIALCRGDVKPTDCHRCLIQTRANLTRVCRNRKEAIGWYENEKCMLRYSDRTITGLDEIGPAYFVWNLNDAPNAEQFNRVVKKLLDELRDTAASRGDGRKYAVSTATGPDGQVIFGLAQCTPDLTGPQCLDCLVQSIAELPRCCNNRIGARIIRPSCYVRYETNFLFFGPPPPAP</sequence>
<dbReference type="PANTHER" id="PTHR32099">
    <property type="entry name" value="CYSTEINE-RICH REPEAT SECRETORY PROTEIN"/>
    <property type="match status" value="1"/>
</dbReference>
<dbReference type="Gramene" id="rna-AYBTSS11_LOCUS29449">
    <property type="protein sequence ID" value="CAJ1977296.1"/>
    <property type="gene ID" value="gene-AYBTSS11_LOCUS29449"/>
</dbReference>
<evidence type="ECO:0000256" key="2">
    <source>
        <dbReference type="ARBA" id="ARBA00022737"/>
    </source>
</evidence>
<protein>
    <recommendedName>
        <fullName evidence="4">Gnk2-homologous domain-containing protein</fullName>
    </recommendedName>
</protein>
<keyword evidence="2" id="KW-0677">Repeat</keyword>
<dbReference type="Gene3D" id="3.30.430.20">
    <property type="entry name" value="Gnk2 domain, C-X8-C-X2-C motif"/>
    <property type="match status" value="2"/>
</dbReference>
<dbReference type="EMBL" id="OY731407">
    <property type="protein sequence ID" value="CAJ1977296.1"/>
    <property type="molecule type" value="Genomic_DNA"/>
</dbReference>
<dbReference type="AlphaFoldDB" id="A0AA87B6Y3"/>
<feature type="transmembrane region" description="Helical" evidence="3">
    <location>
        <begin position="53"/>
        <end position="75"/>
    </location>
</feature>
<evidence type="ECO:0000256" key="1">
    <source>
        <dbReference type="ARBA" id="ARBA00022729"/>
    </source>
</evidence>
<evidence type="ECO:0000259" key="4">
    <source>
        <dbReference type="PROSITE" id="PS51473"/>
    </source>
</evidence>
<keyword evidence="3" id="KW-1133">Transmembrane helix</keyword>
<feature type="domain" description="Gnk2-homologous" evidence="4">
    <location>
        <begin position="199"/>
        <end position="306"/>
    </location>
</feature>
<dbReference type="PROSITE" id="PS51473">
    <property type="entry name" value="GNK2"/>
    <property type="match status" value="2"/>
</dbReference>
<reference evidence="5" key="1">
    <citation type="submission" date="2023-10" db="EMBL/GenBank/DDBJ databases">
        <authorList>
            <person name="Domelevo Entfellner J.-B."/>
        </authorList>
    </citation>
    <scope>NUCLEOTIDE SEQUENCE</scope>
</reference>
<keyword evidence="3" id="KW-0472">Membrane</keyword>
<keyword evidence="1" id="KW-0732">Signal</keyword>
<dbReference type="PANTHER" id="PTHR32099:SF51">
    <property type="entry name" value="CYSTEINE-RICH RECEPTOR-LIKE PROTEIN KINASE 25 ISOFORM X1"/>
    <property type="match status" value="1"/>
</dbReference>
<dbReference type="Pfam" id="PF01657">
    <property type="entry name" value="Stress-antifung"/>
    <property type="match status" value="2"/>
</dbReference>